<proteinExistence type="predicted"/>
<dbReference type="InterPro" id="IPR010181">
    <property type="entry name" value="CGCAxxGCC_motif"/>
</dbReference>
<keyword evidence="2" id="KW-1185">Reference proteome</keyword>
<dbReference type="RefSeq" id="WP_121699640.1">
    <property type="nucleotide sequence ID" value="NZ_JBCLPP010000002.1"/>
</dbReference>
<organism evidence="1 2">
    <name type="scientific">Heminiphilus faecis</name>
    <dbReference type="NCBI Taxonomy" id="2601703"/>
    <lineage>
        <taxon>Bacteria</taxon>
        <taxon>Pseudomonadati</taxon>
        <taxon>Bacteroidota</taxon>
        <taxon>Bacteroidia</taxon>
        <taxon>Bacteroidales</taxon>
        <taxon>Muribaculaceae</taxon>
        <taxon>Heminiphilus</taxon>
    </lineage>
</organism>
<sequence length="139" mass="14854">MNDSITLDDRLETARALRKQGYNCSQCVFMAFNDVHGLSSDDAFRIIGGLGGGVGGQHHVCGTVSAMSTVLSSIYYDTPGKKIAAYGAIKDCCGRFGDINGSIICAELLADTPRRKPCMAYIEDSITILHKHLTECGGC</sequence>
<dbReference type="Pfam" id="PF09719">
    <property type="entry name" value="C_GCAxxG_C_C"/>
    <property type="match status" value="1"/>
</dbReference>
<dbReference type="NCBIfam" id="TIGR01909">
    <property type="entry name" value="C_GCAxxG_C_C"/>
    <property type="match status" value="1"/>
</dbReference>
<evidence type="ECO:0000313" key="2">
    <source>
        <dbReference type="Proteomes" id="UP001565200"/>
    </source>
</evidence>
<dbReference type="Proteomes" id="UP001565200">
    <property type="component" value="Unassembled WGS sequence"/>
</dbReference>
<dbReference type="EMBL" id="JBCLPP010000002">
    <property type="protein sequence ID" value="MEY8244111.1"/>
    <property type="molecule type" value="Genomic_DNA"/>
</dbReference>
<evidence type="ECO:0000313" key="1">
    <source>
        <dbReference type="EMBL" id="MEY8244111.1"/>
    </source>
</evidence>
<name>A0ABV4CTI1_9BACT</name>
<accession>A0ABV4CTI1</accession>
<gene>
    <name evidence="1" type="ORF">AAK873_00605</name>
</gene>
<protein>
    <submittedName>
        <fullName evidence="1">C-GCAxxG-C-C family protein</fullName>
    </submittedName>
</protein>
<comment type="caution">
    <text evidence="1">The sequence shown here is derived from an EMBL/GenBank/DDBJ whole genome shotgun (WGS) entry which is preliminary data.</text>
</comment>
<reference evidence="1 2" key="1">
    <citation type="submission" date="2024-03" db="EMBL/GenBank/DDBJ databases">
        <title>Mouse gut bacterial collection (mGBC) of GemPharmatech.</title>
        <authorList>
            <person name="He Y."/>
            <person name="Dong L."/>
            <person name="Wu D."/>
            <person name="Gao X."/>
            <person name="Lin Z."/>
        </authorList>
    </citation>
    <scope>NUCLEOTIDE SEQUENCE [LARGE SCALE GENOMIC DNA]</scope>
    <source>
        <strain evidence="1 2">54-13</strain>
    </source>
</reference>